<proteinExistence type="predicted"/>
<evidence type="ECO:0000313" key="1">
    <source>
        <dbReference type="EMBL" id="HGS04155.1"/>
    </source>
</evidence>
<accession>A0A7V4LBM2</accession>
<protein>
    <submittedName>
        <fullName evidence="1">Acyloxyacyl hydrolase</fullName>
    </submittedName>
</protein>
<name>A0A7V4LBM2_9BACT</name>
<comment type="caution">
    <text evidence="1">The sequence shown here is derived from an EMBL/GenBank/DDBJ whole genome shotgun (WGS) entry which is preliminary data.</text>
</comment>
<dbReference type="InterPro" id="IPR011250">
    <property type="entry name" value="OMP/PagP_B-barrel"/>
</dbReference>
<dbReference type="Gene3D" id="2.40.160.20">
    <property type="match status" value="1"/>
</dbReference>
<dbReference type="Pfam" id="PF09411">
    <property type="entry name" value="PagL"/>
    <property type="match status" value="1"/>
</dbReference>
<sequence>MAGKVAKRIGLLVLAMVLWGSPGGWGADFDFSDTKYEAGLRFGYGQALSRGYANIYSLLPRWGVMVARPYGSLPGGLGFSVIIEGIVSVADSQNTGFEIGFTPLLKLTLPLSRGLMFFIEGGAGIIGENFRNESLSHTFNFASQVGAGVEVALSPRLGLDLAYRFRHSSNAGIYERNPAFNVQFFQIGVVYFY</sequence>
<dbReference type="GO" id="GO:0016787">
    <property type="term" value="F:hydrolase activity"/>
    <property type="evidence" value="ECO:0007669"/>
    <property type="project" value="UniProtKB-KW"/>
</dbReference>
<keyword evidence="1" id="KW-0378">Hydrolase</keyword>
<reference evidence="1" key="1">
    <citation type="journal article" date="2020" name="mSystems">
        <title>Genome- and Community-Level Interaction Insights into Carbon Utilization and Element Cycling Functions of Hydrothermarchaeota in Hydrothermal Sediment.</title>
        <authorList>
            <person name="Zhou Z."/>
            <person name="Liu Y."/>
            <person name="Xu W."/>
            <person name="Pan J."/>
            <person name="Luo Z.H."/>
            <person name="Li M."/>
        </authorList>
    </citation>
    <scope>NUCLEOTIDE SEQUENCE [LARGE SCALE GENOMIC DNA]</scope>
    <source>
        <strain evidence="1">SpSt-548</strain>
    </source>
</reference>
<dbReference type="AlphaFoldDB" id="A0A7V4LBM2"/>
<gene>
    <name evidence="1" type="ORF">ENT08_00155</name>
</gene>
<dbReference type="EMBL" id="DSXI01000011">
    <property type="protein sequence ID" value="HGS04155.1"/>
    <property type="molecule type" value="Genomic_DNA"/>
</dbReference>
<organism evidence="1">
    <name type="scientific">Desulfobacca acetoxidans</name>
    <dbReference type="NCBI Taxonomy" id="60893"/>
    <lineage>
        <taxon>Bacteria</taxon>
        <taxon>Pseudomonadati</taxon>
        <taxon>Thermodesulfobacteriota</taxon>
        <taxon>Desulfobaccia</taxon>
        <taxon>Desulfobaccales</taxon>
        <taxon>Desulfobaccaceae</taxon>
        <taxon>Desulfobacca</taxon>
    </lineage>
</organism>
<dbReference type="SUPFAM" id="SSF56925">
    <property type="entry name" value="OMPA-like"/>
    <property type="match status" value="1"/>
</dbReference>
<dbReference type="InterPro" id="IPR018550">
    <property type="entry name" value="Lipid-A_deacylase-rel"/>
</dbReference>